<dbReference type="Proteomes" id="UP001229025">
    <property type="component" value="Unassembled WGS sequence"/>
</dbReference>
<protein>
    <submittedName>
        <fullName evidence="2">Uncharacterized protein</fullName>
    </submittedName>
</protein>
<feature type="transmembrane region" description="Helical" evidence="1">
    <location>
        <begin position="154"/>
        <end position="172"/>
    </location>
</feature>
<evidence type="ECO:0000313" key="3">
    <source>
        <dbReference type="Proteomes" id="UP001229025"/>
    </source>
</evidence>
<feature type="transmembrane region" description="Helical" evidence="1">
    <location>
        <begin position="79"/>
        <end position="102"/>
    </location>
</feature>
<comment type="caution">
    <text evidence="2">The sequence shown here is derived from an EMBL/GenBank/DDBJ whole genome shotgun (WGS) entry which is preliminary data.</text>
</comment>
<feature type="transmembrane region" description="Helical" evidence="1">
    <location>
        <begin position="54"/>
        <end position="73"/>
    </location>
</feature>
<keyword evidence="1" id="KW-1133">Transmembrane helix</keyword>
<sequence length="315" mass="35240">MFNNNDYLRFFDLFDKVLTNSSKAGVLIGSLTFFVYCFKIGYFPEGVTLGDGLLLILCGVVFVLIFSFVIVFLTCLGLLLISLFSMVSAKLICLASHIIGYINPDKAWLKIRYFNFPVIIFGIYGVFLIFAINVDWSSKEDLDSLMINSVSNPSLWILMGISILIAFFWIRFSALNINSTIIEASDPDADDNTKKIKLIKFKAVALAMILLCPLLFGNVSDKLLFGAMKLVGLRSENVDLHIRKPYDTYSELYCVDSHVSKFGDDFKLINNADILLKGLGSNLVAEVKVGDCYPDIKKTLIIIPKDQVVVANRLD</sequence>
<feature type="transmembrane region" description="Helical" evidence="1">
    <location>
        <begin position="24"/>
        <end position="42"/>
    </location>
</feature>
<proteinExistence type="predicted"/>
<evidence type="ECO:0000313" key="2">
    <source>
        <dbReference type="EMBL" id="MDI5884888.1"/>
    </source>
</evidence>
<feature type="transmembrane region" description="Helical" evidence="1">
    <location>
        <begin position="114"/>
        <end position="134"/>
    </location>
</feature>
<keyword evidence="3" id="KW-1185">Reference proteome</keyword>
<keyword evidence="1" id="KW-0812">Transmembrane</keyword>
<gene>
    <name evidence="2" type="ORF">QLT01_11040</name>
</gene>
<organism evidence="2 3">
    <name type="scientific">Cobetia amphilecti</name>
    <dbReference type="NCBI Taxonomy" id="1055104"/>
    <lineage>
        <taxon>Bacteria</taxon>
        <taxon>Pseudomonadati</taxon>
        <taxon>Pseudomonadota</taxon>
        <taxon>Gammaproteobacteria</taxon>
        <taxon>Oceanospirillales</taxon>
        <taxon>Halomonadaceae</taxon>
        <taxon>Cobetia</taxon>
    </lineage>
</organism>
<name>A0ABT6UQA4_9GAMM</name>
<accession>A0ABT6UQA4</accession>
<dbReference type="EMBL" id="JASCSA010000008">
    <property type="protein sequence ID" value="MDI5884888.1"/>
    <property type="molecule type" value="Genomic_DNA"/>
</dbReference>
<feature type="transmembrane region" description="Helical" evidence="1">
    <location>
        <begin position="203"/>
        <end position="220"/>
    </location>
</feature>
<dbReference type="RefSeq" id="WP_284726965.1">
    <property type="nucleotide sequence ID" value="NZ_JASCSA010000008.1"/>
</dbReference>
<evidence type="ECO:0000256" key="1">
    <source>
        <dbReference type="SAM" id="Phobius"/>
    </source>
</evidence>
<keyword evidence="1" id="KW-0472">Membrane</keyword>
<reference evidence="3" key="1">
    <citation type="submission" date="2023-07" db="EMBL/GenBank/DDBJ databases">
        <title>Genome-based characterization of strain KMM 296 and proposal for reclassification of Cobetia litoralis and Cobetia pacifica, and emended description of the species Cobetia amphilecti and Cobetia marina.</title>
        <authorList>
            <person name="Balabanova L."/>
            <person name="Nedashkovskaya O."/>
        </authorList>
    </citation>
    <scope>NUCLEOTIDE SEQUENCE [LARGE SCALE GENOMIC DNA]</scope>
    <source>
        <strain evidence="3">NRIC 0815</strain>
    </source>
</reference>